<keyword evidence="3" id="KW-1185">Reference proteome</keyword>
<feature type="transmembrane region" description="Helical" evidence="1">
    <location>
        <begin position="36"/>
        <end position="53"/>
    </location>
</feature>
<dbReference type="EMBL" id="JBEWZF010000001">
    <property type="protein sequence ID" value="MFL0297537.1"/>
    <property type="molecule type" value="Genomic_DNA"/>
</dbReference>
<feature type="transmembrane region" description="Helical" evidence="1">
    <location>
        <begin position="148"/>
        <end position="168"/>
    </location>
</feature>
<feature type="transmembrane region" description="Helical" evidence="1">
    <location>
        <begin position="126"/>
        <end position="142"/>
    </location>
</feature>
<feature type="transmembrane region" description="Helical" evidence="1">
    <location>
        <begin position="74"/>
        <end position="92"/>
    </location>
</feature>
<evidence type="ECO:0000256" key="1">
    <source>
        <dbReference type="SAM" id="Phobius"/>
    </source>
</evidence>
<feature type="transmembrane region" description="Helical" evidence="1">
    <location>
        <begin position="12"/>
        <end position="30"/>
    </location>
</feature>
<evidence type="ECO:0000313" key="2">
    <source>
        <dbReference type="EMBL" id="MFL0297537.1"/>
    </source>
</evidence>
<evidence type="ECO:0000313" key="3">
    <source>
        <dbReference type="Proteomes" id="UP001623553"/>
    </source>
</evidence>
<gene>
    <name evidence="2" type="ORF">AAE961_01485</name>
</gene>
<keyword evidence="1" id="KW-0812">Transmembrane</keyword>
<feature type="transmembrane region" description="Helical" evidence="1">
    <location>
        <begin position="227"/>
        <end position="245"/>
    </location>
</feature>
<sequence length="247" mass="28113">MRFIKFSSLEVVIGAVLYQFFLSAFYLHAFPSLQEGGILALVVWFIYLLDRQVDNIFLPLRDQRHQFHVEYQRVLRSLMGVILAAILCLLPFVSSAVLRAGVMLAMAVVLYGYFTHKGWLQQEKELCTAVLYAVGVGLVVWVREPRAFLGVLALAALAYQNLCYFALLEGQSVFYASRLRKSEWVIMGLLSGMYASGQDLFLVLPFLVTFGITFLLSRMSLSEDRRIWADLAFWSPLIYLLHGIFST</sequence>
<accession>A0ABW8TXS9</accession>
<feature type="transmembrane region" description="Helical" evidence="1">
    <location>
        <begin position="98"/>
        <end position="114"/>
    </location>
</feature>
<comment type="caution">
    <text evidence="2">The sequence shown here is derived from an EMBL/GenBank/DDBJ whole genome shotgun (WGS) entry which is preliminary data.</text>
</comment>
<organism evidence="2 3">
    <name type="scientific">Aquirufa novilacunae</name>
    <dbReference type="NCBI Taxonomy" id="3139305"/>
    <lineage>
        <taxon>Bacteria</taxon>
        <taxon>Pseudomonadati</taxon>
        <taxon>Bacteroidota</taxon>
        <taxon>Cytophagia</taxon>
        <taxon>Cytophagales</taxon>
        <taxon>Flectobacillaceae</taxon>
        <taxon>Aquirufa</taxon>
    </lineage>
</organism>
<dbReference type="Proteomes" id="UP001623553">
    <property type="component" value="Unassembled WGS sequence"/>
</dbReference>
<name>A0ABW8TXS9_9BACT</name>
<feature type="transmembrane region" description="Helical" evidence="1">
    <location>
        <begin position="189"/>
        <end position="215"/>
    </location>
</feature>
<proteinExistence type="predicted"/>
<keyword evidence="1" id="KW-1133">Transmembrane helix</keyword>
<protein>
    <submittedName>
        <fullName evidence="2">Uncharacterized protein</fullName>
    </submittedName>
</protein>
<dbReference type="RefSeq" id="WP_406799525.1">
    <property type="nucleotide sequence ID" value="NZ_JBEWZF010000001.1"/>
</dbReference>
<reference evidence="2 3" key="1">
    <citation type="submission" date="2024-07" db="EMBL/GenBank/DDBJ databases">
        <authorList>
            <person name="Pitt A."/>
            <person name="Hahn M.W."/>
        </authorList>
    </citation>
    <scope>NUCLEOTIDE SEQUENCE [LARGE SCALE GENOMIC DNA]</scope>
    <source>
        <strain evidence="2 3">2-BAHN-186B</strain>
    </source>
</reference>
<keyword evidence="1" id="KW-0472">Membrane</keyword>